<reference evidence="12 13" key="1">
    <citation type="submission" date="2020-03" db="EMBL/GenBank/DDBJ databases">
        <title>Complete genome sequence of Monaibacterium sp. ALG8 with diverse plasmids.</title>
        <authorList>
            <person name="Sun C."/>
        </authorList>
    </citation>
    <scope>NUCLEOTIDE SEQUENCE [LARGE SCALE GENOMIC DNA]</scope>
    <source>
        <strain evidence="12 13">ALG8</strain>
    </source>
</reference>
<sequence>MIYWEQMNARPTPTGPAKLLHVHWPLVILIFCVCGAGFLMLYSVAGGNMDTWARPQMMRFGLGVVVMLIVAMIHIDFWRRISVLAYIGGLTLLVAVEFMGEVGMGAQRWIDIGPLRLQPSEVMKVALVMVIAQYYAWLPRDKVSNPFWVALPLLMTAIPVFLVLRQPDLGTAILMIAGAGVVMFLAGVSWWYFGTAIAVVSGTVWAVFESRGQSWQLLNDYQYRRIDIFLDPSMDPLGAGYHITQAKIALGAGGLSGRGFMQGTQSRLDFLPEKHTDFIFTSLAEQFGFVGGLTLLGLYTAIIMFCLLSAFSNRDRFGALMTGGLTATFFFFFAVNMAMVMGLLPVVGVPLPLVSYGGSAMLVLLGAFGLIQSAHIHRPRGADA</sequence>
<keyword evidence="10 11" id="KW-0961">Cell wall biogenesis/degradation</keyword>
<dbReference type="EC" id="2.4.99.28" evidence="11"/>
<feature type="transmembrane region" description="Helical" evidence="11">
    <location>
        <begin position="353"/>
        <end position="371"/>
    </location>
</feature>
<dbReference type="InterPro" id="IPR011923">
    <property type="entry name" value="RodA/MrdB"/>
</dbReference>
<evidence type="ECO:0000256" key="6">
    <source>
        <dbReference type="ARBA" id="ARBA00022960"/>
    </source>
</evidence>
<keyword evidence="3 11" id="KW-0328">Glycosyltransferase</keyword>
<keyword evidence="2 11" id="KW-1003">Cell membrane</keyword>
<dbReference type="PANTHER" id="PTHR30474:SF1">
    <property type="entry name" value="PEPTIDOGLYCAN GLYCOSYLTRANSFERASE MRDB"/>
    <property type="match status" value="1"/>
</dbReference>
<keyword evidence="5 11" id="KW-0812">Transmembrane</keyword>
<evidence type="ECO:0000256" key="4">
    <source>
        <dbReference type="ARBA" id="ARBA00022679"/>
    </source>
</evidence>
<dbReference type="InterPro" id="IPR001182">
    <property type="entry name" value="FtsW/RodA"/>
</dbReference>
<feature type="transmembrane region" description="Helical" evidence="11">
    <location>
        <begin position="171"/>
        <end position="193"/>
    </location>
</feature>
<comment type="function">
    <text evidence="11">Peptidoglycan polymerase that is essential for cell wall elongation.</text>
</comment>
<dbReference type="HAMAP" id="MF_02079">
    <property type="entry name" value="PGT_RodA"/>
    <property type="match status" value="1"/>
</dbReference>
<evidence type="ECO:0000256" key="1">
    <source>
        <dbReference type="ARBA" id="ARBA00004141"/>
    </source>
</evidence>
<dbReference type="GO" id="GO:0009252">
    <property type="term" value="P:peptidoglycan biosynthetic process"/>
    <property type="evidence" value="ECO:0007669"/>
    <property type="project" value="UniProtKB-UniRule"/>
</dbReference>
<comment type="catalytic activity">
    <reaction evidence="11">
        <text>[GlcNAc-(1-&gt;4)-Mur2Ac(oyl-L-Ala-gamma-D-Glu-L-Lys-D-Ala-D-Ala)](n)-di-trans,octa-cis-undecaprenyl diphosphate + beta-D-GlcNAc-(1-&gt;4)-Mur2Ac(oyl-L-Ala-gamma-D-Glu-L-Lys-D-Ala-D-Ala)-di-trans,octa-cis-undecaprenyl diphosphate = [GlcNAc-(1-&gt;4)-Mur2Ac(oyl-L-Ala-gamma-D-Glu-L-Lys-D-Ala-D-Ala)](n+1)-di-trans,octa-cis-undecaprenyl diphosphate + di-trans,octa-cis-undecaprenyl diphosphate + H(+)</text>
        <dbReference type="Rhea" id="RHEA:23708"/>
        <dbReference type="Rhea" id="RHEA-COMP:9602"/>
        <dbReference type="Rhea" id="RHEA-COMP:9603"/>
        <dbReference type="ChEBI" id="CHEBI:15378"/>
        <dbReference type="ChEBI" id="CHEBI:58405"/>
        <dbReference type="ChEBI" id="CHEBI:60033"/>
        <dbReference type="ChEBI" id="CHEBI:78435"/>
        <dbReference type="EC" id="2.4.99.28"/>
    </reaction>
</comment>
<evidence type="ECO:0000256" key="2">
    <source>
        <dbReference type="ARBA" id="ARBA00022475"/>
    </source>
</evidence>
<feature type="transmembrane region" description="Helical" evidence="11">
    <location>
        <begin position="57"/>
        <end position="75"/>
    </location>
</feature>
<proteinExistence type="inferred from homology"/>
<comment type="subcellular location">
    <subcellularLocation>
        <location evidence="11">Cell inner membrane</location>
        <topology evidence="11">Multi-pass membrane protein</topology>
    </subcellularLocation>
    <subcellularLocation>
        <location evidence="1">Membrane</location>
        <topology evidence="1">Multi-pass membrane protein</topology>
    </subcellularLocation>
</comment>
<comment type="similarity">
    <text evidence="11">Belongs to the SEDS family. MrdB/RodA subfamily.</text>
</comment>
<dbReference type="GO" id="GO:0015648">
    <property type="term" value="F:lipid-linked peptidoglycan transporter activity"/>
    <property type="evidence" value="ECO:0007669"/>
    <property type="project" value="TreeGrafter"/>
</dbReference>
<feature type="transmembrane region" description="Helical" evidence="11">
    <location>
        <begin position="323"/>
        <end position="347"/>
    </location>
</feature>
<dbReference type="GO" id="GO:0008360">
    <property type="term" value="P:regulation of cell shape"/>
    <property type="evidence" value="ECO:0007669"/>
    <property type="project" value="UniProtKB-KW"/>
</dbReference>
<keyword evidence="13" id="KW-1185">Reference proteome</keyword>
<comment type="pathway">
    <text evidence="11">Cell wall biogenesis; peptidoglycan biosynthesis.</text>
</comment>
<evidence type="ECO:0000313" key="13">
    <source>
        <dbReference type="Proteomes" id="UP000500791"/>
    </source>
</evidence>
<dbReference type="InterPro" id="IPR018365">
    <property type="entry name" value="Cell_cycle_FtsW-rel_CS"/>
</dbReference>
<evidence type="ECO:0000256" key="5">
    <source>
        <dbReference type="ARBA" id="ARBA00022692"/>
    </source>
</evidence>
<feature type="transmembrane region" description="Helical" evidence="11">
    <location>
        <begin position="143"/>
        <end position="164"/>
    </location>
</feature>
<dbReference type="GO" id="GO:0005886">
    <property type="term" value="C:plasma membrane"/>
    <property type="evidence" value="ECO:0007669"/>
    <property type="project" value="UniProtKB-SubCell"/>
</dbReference>
<dbReference type="GO" id="GO:0071555">
    <property type="term" value="P:cell wall organization"/>
    <property type="evidence" value="ECO:0007669"/>
    <property type="project" value="UniProtKB-KW"/>
</dbReference>
<feature type="transmembrane region" description="Helical" evidence="11">
    <location>
        <begin position="81"/>
        <end position="100"/>
    </location>
</feature>
<evidence type="ECO:0000256" key="3">
    <source>
        <dbReference type="ARBA" id="ARBA00022676"/>
    </source>
</evidence>
<feature type="transmembrane region" description="Helical" evidence="11">
    <location>
        <begin position="22"/>
        <end position="45"/>
    </location>
</feature>
<dbReference type="GO" id="GO:0051301">
    <property type="term" value="P:cell division"/>
    <property type="evidence" value="ECO:0007669"/>
    <property type="project" value="InterPro"/>
</dbReference>
<dbReference type="Pfam" id="PF01098">
    <property type="entry name" value="FTSW_RODA_SPOVE"/>
    <property type="match status" value="1"/>
</dbReference>
<evidence type="ECO:0000256" key="7">
    <source>
        <dbReference type="ARBA" id="ARBA00022984"/>
    </source>
</evidence>
<dbReference type="AlphaFoldDB" id="A0A6G7VHM5"/>
<evidence type="ECO:0000256" key="10">
    <source>
        <dbReference type="ARBA" id="ARBA00023316"/>
    </source>
</evidence>
<protein>
    <recommendedName>
        <fullName evidence="11">Peptidoglycan glycosyltransferase MrdB</fullName>
        <shortName evidence="11">PGT</shortName>
        <ecNumber evidence="11">2.4.99.28</ecNumber>
    </recommendedName>
    <alternativeName>
        <fullName evidence="11">Cell elongation protein RodA</fullName>
    </alternativeName>
    <alternativeName>
        <fullName evidence="11">Cell wall polymerase</fullName>
    </alternativeName>
    <alternativeName>
        <fullName evidence="11">Peptidoglycan polymerase</fullName>
        <shortName evidence="11">PG polymerase</shortName>
    </alternativeName>
</protein>
<gene>
    <name evidence="11 12" type="primary">rodA</name>
    <name evidence="11" type="synonym">mrdB</name>
    <name evidence="12" type="ORF">G8E03_01485</name>
</gene>
<keyword evidence="8 11" id="KW-1133">Transmembrane helix</keyword>
<evidence type="ECO:0000313" key="12">
    <source>
        <dbReference type="EMBL" id="QIK39549.1"/>
    </source>
</evidence>
<keyword evidence="7 11" id="KW-0573">Peptidoglycan synthesis</keyword>
<evidence type="ECO:0000256" key="11">
    <source>
        <dbReference type="HAMAP-Rule" id="MF_02079"/>
    </source>
</evidence>
<dbReference type="PROSITE" id="PS00428">
    <property type="entry name" value="FTSW_RODA_SPOVE"/>
    <property type="match status" value="1"/>
</dbReference>
<dbReference type="GO" id="GO:0032153">
    <property type="term" value="C:cell division site"/>
    <property type="evidence" value="ECO:0007669"/>
    <property type="project" value="TreeGrafter"/>
</dbReference>
<dbReference type="PANTHER" id="PTHR30474">
    <property type="entry name" value="CELL CYCLE PROTEIN"/>
    <property type="match status" value="1"/>
</dbReference>
<evidence type="ECO:0000256" key="9">
    <source>
        <dbReference type="ARBA" id="ARBA00023136"/>
    </source>
</evidence>
<organism evidence="12 13">
    <name type="scientific">Pontivivens nitratireducens</name>
    <dbReference type="NCBI Taxonomy" id="2758038"/>
    <lineage>
        <taxon>Bacteria</taxon>
        <taxon>Pseudomonadati</taxon>
        <taxon>Pseudomonadota</taxon>
        <taxon>Alphaproteobacteria</taxon>
        <taxon>Rhodobacterales</taxon>
        <taxon>Paracoccaceae</taxon>
        <taxon>Pontivivens</taxon>
    </lineage>
</organism>
<dbReference type="Proteomes" id="UP000500791">
    <property type="component" value="Chromosome"/>
</dbReference>
<dbReference type="EMBL" id="CP049811">
    <property type="protein sequence ID" value="QIK39549.1"/>
    <property type="molecule type" value="Genomic_DNA"/>
</dbReference>
<keyword evidence="9 11" id="KW-0472">Membrane</keyword>
<dbReference type="NCBIfam" id="TIGR02210">
    <property type="entry name" value="rodA_shape"/>
    <property type="match status" value="1"/>
</dbReference>
<evidence type="ECO:0000256" key="8">
    <source>
        <dbReference type="ARBA" id="ARBA00022989"/>
    </source>
</evidence>
<name>A0A6G7VHM5_9RHOB</name>
<dbReference type="KEGG" id="mon:G8E03_01485"/>
<accession>A0A6G7VHM5</accession>
<dbReference type="UniPathway" id="UPA00219"/>
<keyword evidence="11" id="KW-0997">Cell inner membrane</keyword>
<feature type="transmembrane region" description="Helical" evidence="11">
    <location>
        <begin position="287"/>
        <end position="311"/>
    </location>
</feature>
<keyword evidence="4 11" id="KW-0808">Transferase</keyword>
<dbReference type="GO" id="GO:0008955">
    <property type="term" value="F:peptidoglycan glycosyltransferase activity"/>
    <property type="evidence" value="ECO:0007669"/>
    <property type="project" value="UniProtKB-UniRule"/>
</dbReference>
<keyword evidence="6 11" id="KW-0133">Cell shape</keyword>